<reference evidence="1" key="1">
    <citation type="submission" date="2019-03" db="EMBL/GenBank/DDBJ databases">
        <authorList>
            <person name="Hao L."/>
        </authorList>
    </citation>
    <scope>NUCLEOTIDE SEQUENCE</scope>
</reference>
<evidence type="ECO:0000313" key="1">
    <source>
        <dbReference type="EMBL" id="VFU13289.1"/>
    </source>
</evidence>
<accession>A0A485LX07</accession>
<organism evidence="1">
    <name type="scientific">anaerobic digester metagenome</name>
    <dbReference type="NCBI Taxonomy" id="1263854"/>
    <lineage>
        <taxon>unclassified sequences</taxon>
        <taxon>metagenomes</taxon>
        <taxon>ecological metagenomes</taxon>
    </lineage>
</organism>
<sequence length="337" mass="37446">MKILDADMIMNSSRTYREENEERQSLRVWVRRDSTAGTQPADRVTISAGARSMLQESGYGEDDLAEGIDREISLKKLIAELLSGREIRLLRIEKVENQDPAAGRKSVRQENEQGNGWGMEYEFEHTHREREDMGFRAQGIIRTADGRELAFSLELEMSREYIEKNMLSIRAGDAPVDPLVINFDGNAADLTSLKFEFDLDADGISEEIPIPTSGRGFLAIDLNNDGMINNGSELFGPTTGNGFDELASHDADDNGWIDGNDEIFHRLRIMTVDSQGAQSLSTLDDRGIGAIYLGRVSTLFDIRMGSTNELLGRVRSTGVYLKEDGTAGTVQQLDLVT</sequence>
<proteinExistence type="predicted"/>
<protein>
    <submittedName>
        <fullName evidence="1">Uncharacterized protein</fullName>
    </submittedName>
</protein>
<gene>
    <name evidence="1" type="ORF">SCFA_170012</name>
</gene>
<dbReference type="AlphaFoldDB" id="A0A485LX07"/>
<dbReference type="PANTHER" id="PTHR39431:SF1">
    <property type="entry name" value="FRPA_C-RELATED PROTEIN"/>
    <property type="match status" value="1"/>
</dbReference>
<dbReference type="EMBL" id="CAADRM010000078">
    <property type="protein sequence ID" value="VFU13289.1"/>
    <property type="molecule type" value="Genomic_DNA"/>
</dbReference>
<dbReference type="PANTHER" id="PTHR39431">
    <property type="entry name" value="FRPA/C-RELATED PROTEIN"/>
    <property type="match status" value="1"/>
</dbReference>
<name>A0A485LX07_9ZZZZ</name>